<reference evidence="2 3" key="1">
    <citation type="submission" date="2023-10" db="EMBL/GenBank/DDBJ databases">
        <authorList>
            <person name="Botero Cardona J."/>
        </authorList>
    </citation>
    <scope>NUCLEOTIDE SEQUENCE [LARGE SCALE GENOMIC DNA]</scope>
    <source>
        <strain evidence="2 3">R-53137</strain>
    </source>
</reference>
<organism evidence="2 3">
    <name type="scientific">Fructobacillus tropaeoli</name>
    <dbReference type="NCBI Taxonomy" id="709323"/>
    <lineage>
        <taxon>Bacteria</taxon>
        <taxon>Bacillati</taxon>
        <taxon>Bacillota</taxon>
        <taxon>Bacilli</taxon>
        <taxon>Lactobacillales</taxon>
        <taxon>Lactobacillaceae</taxon>
        <taxon>Fructobacillus</taxon>
    </lineage>
</organism>
<name>A0ABM9N1I1_9LACO</name>
<evidence type="ECO:0000256" key="1">
    <source>
        <dbReference type="SAM" id="MobiDB-lite"/>
    </source>
</evidence>
<gene>
    <name evidence="2" type="ORF">R53137_KAKDMLNK_01516</name>
</gene>
<dbReference type="RefSeq" id="WP_203617938.1">
    <property type="nucleotide sequence ID" value="NZ_BOJU01000002.1"/>
</dbReference>
<protein>
    <submittedName>
        <fullName evidence="2">Uncharacterized protein</fullName>
    </submittedName>
</protein>
<proteinExistence type="predicted"/>
<feature type="region of interest" description="Disordered" evidence="1">
    <location>
        <begin position="1"/>
        <end position="26"/>
    </location>
</feature>
<sequence length="77" mass="9300">MSRFSRYSSEEENYHQRQVLSKKQKTAYRPQFEKSIKIDLASYQQLMDLKDRTGLSMKHLLHESVAGYYEQETEHDR</sequence>
<dbReference type="EMBL" id="CAUZLT010000007">
    <property type="protein sequence ID" value="CAK1253841.1"/>
    <property type="molecule type" value="Genomic_DNA"/>
</dbReference>
<evidence type="ECO:0000313" key="2">
    <source>
        <dbReference type="EMBL" id="CAK1253841.1"/>
    </source>
</evidence>
<evidence type="ECO:0000313" key="3">
    <source>
        <dbReference type="Proteomes" id="UP001314262"/>
    </source>
</evidence>
<dbReference type="Proteomes" id="UP001314262">
    <property type="component" value="Unassembled WGS sequence"/>
</dbReference>
<keyword evidence="3" id="KW-1185">Reference proteome</keyword>
<comment type="caution">
    <text evidence="2">The sequence shown here is derived from an EMBL/GenBank/DDBJ whole genome shotgun (WGS) entry which is preliminary data.</text>
</comment>
<accession>A0ABM9N1I1</accession>